<keyword evidence="5" id="KW-1185">Reference proteome</keyword>
<accession>A0A347VP88</accession>
<proteinExistence type="predicted"/>
<dbReference type="EMBL" id="QBIU01000002">
    <property type="protein sequence ID" value="MWV70670.1"/>
    <property type="molecule type" value="Genomic_DNA"/>
</dbReference>
<evidence type="ECO:0000259" key="2">
    <source>
        <dbReference type="Pfam" id="PF02169"/>
    </source>
</evidence>
<reference evidence="4 5" key="1">
    <citation type="journal article" date="2014" name="Genome Announc.">
        <title>Draft genome sequences of eight enterohepatic helicobacter species isolated from both laboratory and wild rodents.</title>
        <authorList>
            <person name="Sheh A."/>
            <person name="Shen Z."/>
            <person name="Fox J.G."/>
        </authorList>
    </citation>
    <scope>NUCLEOTIDE SEQUENCE [LARGE SCALE GENOMIC DNA]</scope>
    <source>
        <strain evidence="4 5">MIT 97-6194</strain>
    </source>
</reference>
<reference evidence="4" key="3">
    <citation type="submission" date="2018-04" db="EMBL/GenBank/DDBJ databases">
        <authorList>
            <person name="Sheh A."/>
            <person name="Shen Z."/>
            <person name="Mannion A.J."/>
            <person name="Fox J.G."/>
        </authorList>
    </citation>
    <scope>NUCLEOTIDE SEQUENCE</scope>
    <source>
        <strain evidence="4">MIT 97-6194</strain>
    </source>
</reference>
<dbReference type="Proteomes" id="UP000029714">
    <property type="component" value="Unassembled WGS sequence"/>
</dbReference>
<name>A0A347VP88_9HELI</name>
<dbReference type="Pfam" id="PF02169">
    <property type="entry name" value="LPP20"/>
    <property type="match status" value="1"/>
</dbReference>
<dbReference type="AlphaFoldDB" id="A0A347VP88"/>
<reference evidence="3 6" key="4">
    <citation type="submission" date="2019-12" db="EMBL/GenBank/DDBJ databases">
        <title>Multi-Generational Helicobacter saguini Isolates.</title>
        <authorList>
            <person name="Mannion A."/>
            <person name="Shen Z."/>
            <person name="Fox J.G."/>
        </authorList>
    </citation>
    <scope>NUCLEOTIDE SEQUENCE [LARGE SCALE GENOMIC DNA]</scope>
    <source>
        <strain evidence="3">16-048</strain>
        <strain evidence="6">16-048 (F4)</strain>
    </source>
</reference>
<feature type="domain" description="Lipoprotein LPP20-like" evidence="2">
    <location>
        <begin position="26"/>
        <end position="108"/>
    </location>
</feature>
<evidence type="ECO:0000313" key="3">
    <source>
        <dbReference type="EMBL" id="MWV70670.1"/>
    </source>
</evidence>
<evidence type="ECO:0000313" key="4">
    <source>
        <dbReference type="EMBL" id="TLD94693.1"/>
    </source>
</evidence>
<keyword evidence="1" id="KW-0732">Signal</keyword>
<dbReference type="InterPro" id="IPR024952">
    <property type="entry name" value="LPP20-like_dom"/>
</dbReference>
<sequence length="300" mass="33561">MRVFRAILCVLMVCFVGCGGAISGVKKDSKTPQYLYGQGSGSSFEVAKAEAIKDLSTNLQVSVKYNAVDNTRQNNDKLSTTGYSNIALESQIKDLPSIEVVKNVKKGNIYQAQVRVDKNILQDSIFTRLNASESVLDSILQECGTPSFSTFEKFKKVLREYKRDVNLYQIISKNASFNAEKLNDYEKIANNKPRYNVITNADSVGLNPRIASITLSEIDKFITLDSNAKSALFVGFDEALSDNFRIDFRFFSCKGDSKLDSAISVNTHIKARELGEEKNLRRIGPIIYKAIKDHNETYNI</sequence>
<evidence type="ECO:0000256" key="1">
    <source>
        <dbReference type="SAM" id="SignalP"/>
    </source>
</evidence>
<evidence type="ECO:0000313" key="6">
    <source>
        <dbReference type="Proteomes" id="UP000477070"/>
    </source>
</evidence>
<evidence type="ECO:0000313" key="5">
    <source>
        <dbReference type="Proteomes" id="UP000029714"/>
    </source>
</evidence>
<feature type="chain" id="PRO_5036329025" description="Lipoprotein LPP20-like domain-containing protein" evidence="1">
    <location>
        <begin position="24"/>
        <end position="300"/>
    </location>
</feature>
<gene>
    <name evidence="3" type="ORF">DCO61_11925</name>
    <name evidence="4" type="ORF">LS64_003980</name>
</gene>
<reference evidence="4 5" key="2">
    <citation type="journal article" date="2016" name="Infect. Immun.">
        <title>Helicobacter saguini, a Novel Helicobacter Isolated from Cotton-Top Tamarins with Ulcerative Colitis, Has Proinflammatory Properties and Induces Typhlocolitis and Dysplasia in Gnotobiotic IL-10-/- Mice.</title>
        <authorList>
            <person name="Shen Z."/>
            <person name="Mannion A."/>
            <person name="Whary M.T."/>
            <person name="Muthupalani S."/>
            <person name="Sheh A."/>
            <person name="Feng Y."/>
            <person name="Gong G."/>
            <person name="Vandamme P."/>
            <person name="Holcombe H.R."/>
            <person name="Paster B.J."/>
            <person name="Fox J.G."/>
        </authorList>
    </citation>
    <scope>NUCLEOTIDE SEQUENCE [LARGE SCALE GENOMIC DNA]</scope>
    <source>
        <strain evidence="4 5">MIT 97-6194</strain>
    </source>
</reference>
<dbReference type="OrthoDB" id="5325332at2"/>
<protein>
    <recommendedName>
        <fullName evidence="2">Lipoprotein LPP20-like domain-containing protein</fullName>
    </recommendedName>
</protein>
<dbReference type="RefSeq" id="WP_034571390.1">
    <property type="nucleotide sequence ID" value="NZ_JRMP02000005.1"/>
</dbReference>
<comment type="caution">
    <text evidence="4">The sequence shown here is derived from an EMBL/GenBank/DDBJ whole genome shotgun (WGS) entry which is preliminary data.</text>
</comment>
<feature type="signal peptide" evidence="1">
    <location>
        <begin position="1"/>
        <end position="23"/>
    </location>
</feature>
<organism evidence="4 5">
    <name type="scientific">Helicobacter saguini</name>
    <dbReference type="NCBI Taxonomy" id="1548018"/>
    <lineage>
        <taxon>Bacteria</taxon>
        <taxon>Pseudomonadati</taxon>
        <taxon>Campylobacterota</taxon>
        <taxon>Epsilonproteobacteria</taxon>
        <taxon>Campylobacterales</taxon>
        <taxon>Helicobacteraceae</taxon>
        <taxon>Helicobacter</taxon>
    </lineage>
</organism>
<dbReference type="EMBL" id="JRMP02000005">
    <property type="protein sequence ID" value="TLD94693.1"/>
    <property type="molecule type" value="Genomic_DNA"/>
</dbReference>
<dbReference type="Proteomes" id="UP000477070">
    <property type="component" value="Unassembled WGS sequence"/>
</dbReference>
<dbReference type="Gene3D" id="3.10.28.20">
    <property type="entry name" value="Acetamidase/Formamidase-like domains"/>
    <property type="match status" value="1"/>
</dbReference>